<dbReference type="InterPro" id="IPR015421">
    <property type="entry name" value="PyrdxlP-dep_Trfase_major"/>
</dbReference>
<keyword evidence="8" id="KW-0032">Aminotransferase</keyword>
<dbReference type="GO" id="GO:0030170">
    <property type="term" value="F:pyridoxal phosphate binding"/>
    <property type="evidence" value="ECO:0007669"/>
    <property type="project" value="InterPro"/>
</dbReference>
<dbReference type="Pfam" id="PF00282">
    <property type="entry name" value="Pyridoxal_deC"/>
    <property type="match status" value="1"/>
</dbReference>
<keyword evidence="3" id="KW-0210">Decarboxylase</keyword>
<dbReference type="PANTHER" id="PTHR11999">
    <property type="entry name" value="GROUP II PYRIDOXAL-5-PHOSPHATE DECARBOXYLASE"/>
    <property type="match status" value="1"/>
</dbReference>
<accession>A0A6G9ICR9</accession>
<dbReference type="Gene3D" id="3.90.1150.10">
    <property type="entry name" value="Aspartate Aminotransferase, domain 1"/>
    <property type="match status" value="1"/>
</dbReference>
<feature type="modified residue" description="N6-(pyridoxal phosphate)lysine" evidence="6">
    <location>
        <position position="295"/>
    </location>
</feature>
<gene>
    <name evidence="8" type="ORF">IPMB12_08045</name>
</gene>
<evidence type="ECO:0000256" key="7">
    <source>
        <dbReference type="RuleBase" id="RU000382"/>
    </source>
</evidence>
<dbReference type="GO" id="GO:0019752">
    <property type="term" value="P:carboxylic acid metabolic process"/>
    <property type="evidence" value="ECO:0007669"/>
    <property type="project" value="InterPro"/>
</dbReference>
<proteinExistence type="inferred from homology"/>
<dbReference type="GO" id="GO:0008483">
    <property type="term" value="F:transaminase activity"/>
    <property type="evidence" value="ECO:0007669"/>
    <property type="project" value="UniProtKB-KW"/>
</dbReference>
<dbReference type="KEGG" id="orb:IPMB12_08045"/>
<keyword evidence="4 6" id="KW-0663">Pyridoxal phosphate</keyword>
<keyword evidence="5 7" id="KW-0456">Lyase</keyword>
<keyword evidence="9" id="KW-1185">Reference proteome</keyword>
<dbReference type="SUPFAM" id="SSF53383">
    <property type="entry name" value="PLP-dependent transferases"/>
    <property type="match status" value="1"/>
</dbReference>
<dbReference type="InterPro" id="IPR010977">
    <property type="entry name" value="Aromatic_deC"/>
</dbReference>
<dbReference type="InterPro" id="IPR002129">
    <property type="entry name" value="PyrdxlP-dep_de-COase"/>
</dbReference>
<organism evidence="8 9">
    <name type="scientific">Zophobihabitans entericus</name>
    <dbReference type="NCBI Taxonomy" id="1635327"/>
    <lineage>
        <taxon>Bacteria</taxon>
        <taxon>Pseudomonadati</taxon>
        <taxon>Pseudomonadota</taxon>
        <taxon>Gammaproteobacteria</taxon>
        <taxon>Orbales</taxon>
        <taxon>Orbaceae</taxon>
        <taxon>Zophobihabitans</taxon>
    </lineage>
</organism>
<dbReference type="EMBL" id="CP050253">
    <property type="protein sequence ID" value="QIQ21637.1"/>
    <property type="molecule type" value="Genomic_DNA"/>
</dbReference>
<evidence type="ECO:0000313" key="9">
    <source>
        <dbReference type="Proteomes" id="UP000501168"/>
    </source>
</evidence>
<dbReference type="InterPro" id="IPR015424">
    <property type="entry name" value="PyrdxlP-dep_Trfase"/>
</dbReference>
<protein>
    <submittedName>
        <fullName evidence="8">Aspartate aminotransferase family protein</fullName>
    </submittedName>
</protein>
<dbReference type="RefSeq" id="WP_166916645.1">
    <property type="nucleotide sequence ID" value="NZ_CP050253.1"/>
</dbReference>
<evidence type="ECO:0000256" key="2">
    <source>
        <dbReference type="ARBA" id="ARBA00009533"/>
    </source>
</evidence>
<evidence type="ECO:0000256" key="4">
    <source>
        <dbReference type="ARBA" id="ARBA00022898"/>
    </source>
</evidence>
<sequence>MTKQNEQYAVLNNTLKYAMDYLNKLEYDDVCATKSLESLRQDLNKPLNTYGESADTVISELVKDVDGGLLGSAGGRFFAWVIGGCIPAALAADWLTSTWDQNAALYACSPAEAVIEEVVGEWLKTILGLPQLSSFAITTGCQMAHFTCLATARNALLKKHSWDVEVKGLSGAPQIYILTNKLLHASVERAARFLGLGSESIKPLEINESGQLKLDSLQIALEEFKGKPVIVQLCAGDINTGVYDNFNEIIPLAHAYNAWVHVDGAFGLWANASNKYCHMLNGVEYADSWATDGHKWLNIPYDCGYAFVKNNEAHKASMSLRASYLTHADTARDQFDWNPEWSRRGRGVPTYAAIRQLGTNGIADLIERCCQYAHRLTIGIGKLKGAEIIWEPTINQGLIRFVNPQIPYTEQENDAFTDLVINKINASGKLFVGGTTWNGRRCMRISVCGWQTTEADIEMSIKAVAEVLDNLLSNNKSHSLDSSKL</sequence>
<dbReference type="Proteomes" id="UP000501168">
    <property type="component" value="Chromosome"/>
</dbReference>
<evidence type="ECO:0000256" key="5">
    <source>
        <dbReference type="ARBA" id="ARBA00023239"/>
    </source>
</evidence>
<comment type="similarity">
    <text evidence="2 7">Belongs to the group II decarboxylase family.</text>
</comment>
<reference evidence="8 9" key="1">
    <citation type="submission" date="2020-03" db="EMBL/GenBank/DDBJ databases">
        <title>Complete genome sequence of Orbus sp. IPMB12 (BCRC 80908).</title>
        <authorList>
            <person name="Lo W.-S."/>
            <person name="Chang T.-H."/>
            <person name="Kuo C.-H."/>
        </authorList>
    </citation>
    <scope>NUCLEOTIDE SEQUENCE [LARGE SCALE GENOMIC DNA]</scope>
    <source>
        <strain evidence="8 9">IPMB12</strain>
    </source>
</reference>
<dbReference type="AlphaFoldDB" id="A0A6G9ICR9"/>
<dbReference type="InParanoid" id="A0A6G9ICR9"/>
<comment type="cofactor">
    <cofactor evidence="1 6 7">
        <name>pyridoxal 5'-phosphate</name>
        <dbReference type="ChEBI" id="CHEBI:597326"/>
    </cofactor>
</comment>
<dbReference type="Gene3D" id="3.40.640.10">
    <property type="entry name" value="Type I PLP-dependent aspartate aminotransferase-like (Major domain)"/>
    <property type="match status" value="1"/>
</dbReference>
<evidence type="ECO:0000256" key="6">
    <source>
        <dbReference type="PIRSR" id="PIRSR602129-50"/>
    </source>
</evidence>
<dbReference type="GO" id="GO:0016831">
    <property type="term" value="F:carboxy-lyase activity"/>
    <property type="evidence" value="ECO:0007669"/>
    <property type="project" value="UniProtKB-KW"/>
</dbReference>
<keyword evidence="8" id="KW-0808">Transferase</keyword>
<dbReference type="PANTHER" id="PTHR11999:SF70">
    <property type="entry name" value="MIP05841P"/>
    <property type="match status" value="1"/>
</dbReference>
<evidence type="ECO:0000256" key="3">
    <source>
        <dbReference type="ARBA" id="ARBA00022793"/>
    </source>
</evidence>
<evidence type="ECO:0000313" key="8">
    <source>
        <dbReference type="EMBL" id="QIQ21637.1"/>
    </source>
</evidence>
<name>A0A6G9ICR9_9GAMM</name>
<dbReference type="InterPro" id="IPR015422">
    <property type="entry name" value="PyrdxlP-dep_Trfase_small"/>
</dbReference>
<evidence type="ECO:0000256" key="1">
    <source>
        <dbReference type="ARBA" id="ARBA00001933"/>
    </source>
</evidence>